<dbReference type="EMBL" id="LXQA010345391">
    <property type="protein sequence ID" value="MCI45530.1"/>
    <property type="molecule type" value="Genomic_DNA"/>
</dbReference>
<name>A0A392SC65_9FABA</name>
<keyword evidence="2" id="KW-1185">Reference proteome</keyword>
<dbReference type="Proteomes" id="UP000265520">
    <property type="component" value="Unassembled WGS sequence"/>
</dbReference>
<dbReference type="AlphaFoldDB" id="A0A392SC65"/>
<organism evidence="1 2">
    <name type="scientific">Trifolium medium</name>
    <dbReference type="NCBI Taxonomy" id="97028"/>
    <lineage>
        <taxon>Eukaryota</taxon>
        <taxon>Viridiplantae</taxon>
        <taxon>Streptophyta</taxon>
        <taxon>Embryophyta</taxon>
        <taxon>Tracheophyta</taxon>
        <taxon>Spermatophyta</taxon>
        <taxon>Magnoliopsida</taxon>
        <taxon>eudicotyledons</taxon>
        <taxon>Gunneridae</taxon>
        <taxon>Pentapetalae</taxon>
        <taxon>rosids</taxon>
        <taxon>fabids</taxon>
        <taxon>Fabales</taxon>
        <taxon>Fabaceae</taxon>
        <taxon>Papilionoideae</taxon>
        <taxon>50 kb inversion clade</taxon>
        <taxon>NPAAA clade</taxon>
        <taxon>Hologalegina</taxon>
        <taxon>IRL clade</taxon>
        <taxon>Trifolieae</taxon>
        <taxon>Trifolium</taxon>
    </lineage>
</organism>
<evidence type="ECO:0000313" key="2">
    <source>
        <dbReference type="Proteomes" id="UP000265520"/>
    </source>
</evidence>
<accession>A0A392SC65</accession>
<feature type="non-terminal residue" evidence="1">
    <location>
        <position position="44"/>
    </location>
</feature>
<protein>
    <submittedName>
        <fullName evidence="1">Uncharacterized protein</fullName>
    </submittedName>
</protein>
<evidence type="ECO:0000313" key="1">
    <source>
        <dbReference type="EMBL" id="MCI45530.1"/>
    </source>
</evidence>
<sequence length="44" mass="4821">MGAARAYGRGTQVLWSGTQQAMDLAILFRFLAWNVREVGVAHNG</sequence>
<comment type="caution">
    <text evidence="1">The sequence shown here is derived from an EMBL/GenBank/DDBJ whole genome shotgun (WGS) entry which is preliminary data.</text>
</comment>
<reference evidence="1 2" key="1">
    <citation type="journal article" date="2018" name="Front. Plant Sci.">
        <title>Red Clover (Trifolium pratense) and Zigzag Clover (T. medium) - A Picture of Genomic Similarities and Differences.</title>
        <authorList>
            <person name="Dluhosova J."/>
            <person name="Istvanek J."/>
            <person name="Nedelnik J."/>
            <person name="Repkova J."/>
        </authorList>
    </citation>
    <scope>NUCLEOTIDE SEQUENCE [LARGE SCALE GENOMIC DNA]</scope>
    <source>
        <strain evidence="2">cv. 10/8</strain>
        <tissue evidence="1">Leaf</tissue>
    </source>
</reference>
<proteinExistence type="predicted"/>